<keyword evidence="1" id="KW-0812">Transmembrane</keyword>
<dbReference type="Proteomes" id="UP000030624">
    <property type="component" value="Chromosome"/>
</dbReference>
<gene>
    <name evidence="2" type="ORF">GACE_0103</name>
</gene>
<keyword evidence="1" id="KW-1133">Transmembrane helix</keyword>
<proteinExistence type="predicted"/>
<dbReference type="STRING" id="565033.GACE_0103"/>
<evidence type="ECO:0000313" key="2">
    <source>
        <dbReference type="EMBL" id="AIY89160.1"/>
    </source>
</evidence>
<feature type="transmembrane region" description="Helical" evidence="1">
    <location>
        <begin position="6"/>
        <end position="28"/>
    </location>
</feature>
<feature type="transmembrane region" description="Helical" evidence="1">
    <location>
        <begin position="40"/>
        <end position="58"/>
    </location>
</feature>
<dbReference type="eggNOG" id="arCOG10228">
    <property type="taxonomic scope" value="Archaea"/>
</dbReference>
<name>A0A0A7GAU4_GEOAI</name>
<dbReference type="AlphaFoldDB" id="A0A0A7GAU4"/>
<dbReference type="EMBL" id="CP009552">
    <property type="protein sequence ID" value="AIY89160.1"/>
    <property type="molecule type" value="Genomic_DNA"/>
</dbReference>
<dbReference type="GeneID" id="24796704"/>
<dbReference type="RefSeq" id="WP_048090278.1">
    <property type="nucleotide sequence ID" value="NZ_CP009552.1"/>
</dbReference>
<dbReference type="HOGENOM" id="CLU_2257243_0_0_2"/>
<evidence type="ECO:0000313" key="3">
    <source>
        <dbReference type="Proteomes" id="UP000030624"/>
    </source>
</evidence>
<accession>A0A0A7GAU4</accession>
<dbReference type="KEGG" id="gac:GACE_0103"/>
<organism evidence="2 3">
    <name type="scientific">Geoglobus acetivorans</name>
    <dbReference type="NCBI Taxonomy" id="565033"/>
    <lineage>
        <taxon>Archaea</taxon>
        <taxon>Methanobacteriati</taxon>
        <taxon>Methanobacteriota</taxon>
        <taxon>Archaeoglobi</taxon>
        <taxon>Archaeoglobales</taxon>
        <taxon>Archaeoglobaceae</taxon>
        <taxon>Geoglobus</taxon>
    </lineage>
</organism>
<evidence type="ECO:0000256" key="1">
    <source>
        <dbReference type="SAM" id="Phobius"/>
    </source>
</evidence>
<feature type="transmembrane region" description="Helical" evidence="1">
    <location>
        <begin position="64"/>
        <end position="82"/>
    </location>
</feature>
<keyword evidence="1" id="KW-0472">Membrane</keyword>
<protein>
    <submittedName>
        <fullName evidence="2">Uncharacterized protein</fullName>
    </submittedName>
</protein>
<sequence>MADNTFVAIGLIIGLLFGMSGIATLFNFMNMAMEETAQQLAQIGAVSTLVLLVIALILIIKIRIISSLIVGAVIGAVLNIILEMNGINITNDVFQAIARGLGL</sequence>
<reference evidence="2 3" key="1">
    <citation type="journal article" date="2015" name="Appl. Environ. Microbiol.">
        <title>The Geoglobus acetivorans genome: Fe(III) reduction, acetate utilization, autotrophic growth, and degradation of aromatic compounds in a hyperthermophilic archaeon.</title>
        <authorList>
            <person name="Mardanov A.V."/>
            <person name="Slododkina G.B."/>
            <person name="Slobodkin A.I."/>
            <person name="Beletsky A.V."/>
            <person name="Gavrilov S.N."/>
            <person name="Kublanov I.V."/>
            <person name="Bonch-Osmolovskaya E.A."/>
            <person name="Skryabin K.G."/>
            <person name="Ravin N.V."/>
        </authorList>
    </citation>
    <scope>NUCLEOTIDE SEQUENCE [LARGE SCALE GENOMIC DNA]</scope>
    <source>
        <strain evidence="2 3">SBH6</strain>
    </source>
</reference>